<evidence type="ECO:0000313" key="12">
    <source>
        <dbReference type="Proteomes" id="UP000663852"/>
    </source>
</evidence>
<dbReference type="SMART" id="SM00041">
    <property type="entry name" value="CT"/>
    <property type="match status" value="1"/>
</dbReference>
<evidence type="ECO:0000256" key="4">
    <source>
        <dbReference type="ARBA" id="ARBA00023157"/>
    </source>
</evidence>
<evidence type="ECO:0000256" key="1">
    <source>
        <dbReference type="ARBA" id="ARBA00004613"/>
    </source>
</evidence>
<dbReference type="SUPFAM" id="SSF47095">
    <property type="entry name" value="HMG-box"/>
    <property type="match status" value="1"/>
</dbReference>
<dbReference type="AlphaFoldDB" id="A0A813MGG2"/>
<feature type="domain" description="CTCK" evidence="9">
    <location>
        <begin position="142"/>
        <end position="237"/>
    </location>
</feature>
<evidence type="ECO:0000259" key="10">
    <source>
        <dbReference type="PROSITE" id="PS50118"/>
    </source>
</evidence>
<evidence type="ECO:0000256" key="8">
    <source>
        <dbReference type="SAM" id="MobiDB-lite"/>
    </source>
</evidence>
<dbReference type="InterPro" id="IPR006208">
    <property type="entry name" value="Glyco_hormone_CN"/>
</dbReference>
<dbReference type="Pfam" id="PF00007">
    <property type="entry name" value="Cys_knot"/>
    <property type="match status" value="1"/>
</dbReference>
<reference evidence="11" key="1">
    <citation type="submission" date="2021-02" db="EMBL/GenBank/DDBJ databases">
        <authorList>
            <person name="Nowell W R."/>
        </authorList>
    </citation>
    <scope>NUCLEOTIDE SEQUENCE</scope>
</reference>
<comment type="caution">
    <text evidence="6">Lacks conserved residue(s) required for the propagation of feature annotation.</text>
</comment>
<dbReference type="GO" id="GO:0003677">
    <property type="term" value="F:DNA binding"/>
    <property type="evidence" value="ECO:0007669"/>
    <property type="project" value="UniProtKB-UniRule"/>
</dbReference>
<sequence length="237" mass="26418">MPRAASGTSKKASKDPNAPKRPLSAFFLFSQDERPDIKKKNPSLSVGDISKEIGARWKKVSDDVKKRYEQKAGVEKQKYEQRLSEYKKSGGGGGSPAKATKGGAKAPAKKSPKKAAPKKGASKAKLNNDTFVYADLSKMESCDVEIYTELLRVQNCLTTPMYIETTRCDGQCYSEELLTDDWDAESTAQQHHRLVNCCSPNVTIHRQISVTCDDQQQRIIQYPQITRCECKSCRGRC</sequence>
<evidence type="ECO:0000256" key="6">
    <source>
        <dbReference type="PROSITE-ProRule" id="PRU00039"/>
    </source>
</evidence>
<name>A0A813MGG2_ADIRI</name>
<evidence type="ECO:0000256" key="3">
    <source>
        <dbReference type="ARBA" id="ARBA00023125"/>
    </source>
</evidence>
<evidence type="ECO:0000259" key="9">
    <source>
        <dbReference type="PROSITE" id="PS01225"/>
    </source>
</evidence>
<keyword evidence="2" id="KW-0964">Secreted</keyword>
<dbReference type="GO" id="GO:0005634">
    <property type="term" value="C:nucleus"/>
    <property type="evidence" value="ECO:0007669"/>
    <property type="project" value="UniProtKB-UniRule"/>
</dbReference>
<feature type="compositionally biased region" description="Basic and acidic residues" evidence="8">
    <location>
        <begin position="68"/>
        <end position="88"/>
    </location>
</feature>
<evidence type="ECO:0008006" key="13">
    <source>
        <dbReference type="Google" id="ProtNLM"/>
    </source>
</evidence>
<dbReference type="InterPro" id="IPR029034">
    <property type="entry name" value="Cystine-knot_cytokine"/>
</dbReference>
<dbReference type="InterPro" id="IPR036910">
    <property type="entry name" value="HMG_box_dom_sf"/>
</dbReference>
<dbReference type="PANTHER" id="PTHR48112">
    <property type="entry name" value="HIGH MOBILITY GROUP PROTEIN DSP1"/>
    <property type="match status" value="1"/>
</dbReference>
<proteinExistence type="predicted"/>
<gene>
    <name evidence="11" type="ORF">EDS130_LOCUS578</name>
</gene>
<feature type="region of interest" description="Disordered" evidence="8">
    <location>
        <begin position="68"/>
        <end position="122"/>
    </location>
</feature>
<dbReference type="SUPFAM" id="SSF57501">
    <property type="entry name" value="Cystine-knot cytokines"/>
    <property type="match status" value="1"/>
</dbReference>
<keyword evidence="5 7" id="KW-0539">Nucleus</keyword>
<dbReference type="Gene3D" id="1.10.30.10">
    <property type="entry name" value="High mobility group box domain"/>
    <property type="match status" value="1"/>
</dbReference>
<organism evidence="11 12">
    <name type="scientific">Adineta ricciae</name>
    <name type="common">Rotifer</name>
    <dbReference type="NCBI Taxonomy" id="249248"/>
    <lineage>
        <taxon>Eukaryota</taxon>
        <taxon>Metazoa</taxon>
        <taxon>Spiralia</taxon>
        <taxon>Gnathifera</taxon>
        <taxon>Rotifera</taxon>
        <taxon>Eurotatoria</taxon>
        <taxon>Bdelloidea</taxon>
        <taxon>Adinetida</taxon>
        <taxon>Adinetidae</taxon>
        <taxon>Adineta</taxon>
    </lineage>
</organism>
<feature type="compositionally biased region" description="Polar residues" evidence="8">
    <location>
        <begin position="1"/>
        <end position="10"/>
    </location>
</feature>
<feature type="compositionally biased region" description="Basic residues" evidence="8">
    <location>
        <begin position="107"/>
        <end position="122"/>
    </location>
</feature>
<evidence type="ECO:0000313" key="11">
    <source>
        <dbReference type="EMBL" id="CAF0724143.1"/>
    </source>
</evidence>
<dbReference type="Pfam" id="PF00505">
    <property type="entry name" value="HMG_box"/>
    <property type="match status" value="1"/>
</dbReference>
<dbReference type="InterPro" id="IPR006207">
    <property type="entry name" value="Cys_knot_C"/>
</dbReference>
<dbReference type="SMART" id="SM00398">
    <property type="entry name" value="HMG"/>
    <property type="match status" value="1"/>
</dbReference>
<keyword evidence="4" id="KW-1015">Disulfide bond</keyword>
<dbReference type="OrthoDB" id="1919336at2759"/>
<keyword evidence="3 7" id="KW-0238">DNA-binding</keyword>
<evidence type="ECO:0000256" key="5">
    <source>
        <dbReference type="ARBA" id="ARBA00023242"/>
    </source>
</evidence>
<comment type="caution">
    <text evidence="11">The sequence shown here is derived from an EMBL/GenBank/DDBJ whole genome shotgun (WGS) entry which is preliminary data.</text>
</comment>
<dbReference type="Proteomes" id="UP000663852">
    <property type="component" value="Unassembled WGS sequence"/>
</dbReference>
<dbReference type="EMBL" id="CAJNOJ010000001">
    <property type="protein sequence ID" value="CAF0724143.1"/>
    <property type="molecule type" value="Genomic_DNA"/>
</dbReference>
<accession>A0A813MGG2</accession>
<evidence type="ECO:0000256" key="7">
    <source>
        <dbReference type="PROSITE-ProRule" id="PRU00267"/>
    </source>
</evidence>
<protein>
    <recommendedName>
        <fullName evidence="13">HMG box domain-containing protein</fullName>
    </recommendedName>
</protein>
<dbReference type="PRINTS" id="PR00886">
    <property type="entry name" value="HIGHMOBLTY12"/>
</dbReference>
<dbReference type="Gene3D" id="2.10.90.10">
    <property type="entry name" value="Cystine-knot cytokines"/>
    <property type="match status" value="1"/>
</dbReference>
<dbReference type="PROSITE" id="PS50118">
    <property type="entry name" value="HMG_BOX_2"/>
    <property type="match status" value="1"/>
</dbReference>
<dbReference type="InterPro" id="IPR009071">
    <property type="entry name" value="HMG_box_dom"/>
</dbReference>
<dbReference type="InterPro" id="IPR050342">
    <property type="entry name" value="HMGB"/>
</dbReference>
<feature type="domain" description="HMG box" evidence="10">
    <location>
        <begin position="19"/>
        <end position="87"/>
    </location>
</feature>
<comment type="subcellular location">
    <subcellularLocation>
        <location evidence="1">Secreted</location>
    </subcellularLocation>
</comment>
<dbReference type="PROSITE" id="PS01225">
    <property type="entry name" value="CTCK_2"/>
    <property type="match status" value="1"/>
</dbReference>
<feature type="DNA-binding region" description="HMG box" evidence="7">
    <location>
        <begin position="19"/>
        <end position="87"/>
    </location>
</feature>
<feature type="region of interest" description="Disordered" evidence="8">
    <location>
        <begin position="1"/>
        <end position="52"/>
    </location>
</feature>
<dbReference type="GO" id="GO:0005576">
    <property type="term" value="C:extracellular region"/>
    <property type="evidence" value="ECO:0007669"/>
    <property type="project" value="UniProtKB-SubCell"/>
</dbReference>
<dbReference type="FunFam" id="1.10.30.10:FF:000016">
    <property type="entry name" value="FACT complex subunit SSRP1"/>
    <property type="match status" value="1"/>
</dbReference>
<feature type="compositionally biased region" description="Low complexity" evidence="8">
    <location>
        <begin position="96"/>
        <end position="106"/>
    </location>
</feature>
<evidence type="ECO:0000256" key="2">
    <source>
        <dbReference type="ARBA" id="ARBA00022525"/>
    </source>
</evidence>